<feature type="region of interest" description="Disordered" evidence="1">
    <location>
        <begin position="224"/>
        <end position="272"/>
    </location>
</feature>
<accession>A0A6A4T0P3</accession>
<evidence type="ECO:0000313" key="2">
    <source>
        <dbReference type="EMBL" id="KAF0035812.1"/>
    </source>
</evidence>
<name>A0A6A4T0P3_SCOMX</name>
<protein>
    <submittedName>
        <fullName evidence="2">Uncharacterized protein</fullName>
    </submittedName>
</protein>
<evidence type="ECO:0000256" key="1">
    <source>
        <dbReference type="SAM" id="MobiDB-lite"/>
    </source>
</evidence>
<feature type="region of interest" description="Disordered" evidence="1">
    <location>
        <begin position="1"/>
        <end position="27"/>
    </location>
</feature>
<evidence type="ECO:0000313" key="3">
    <source>
        <dbReference type="Proteomes" id="UP000438429"/>
    </source>
</evidence>
<dbReference type="Proteomes" id="UP000438429">
    <property type="component" value="Unassembled WGS sequence"/>
</dbReference>
<gene>
    <name evidence="2" type="ORF">F2P81_011124</name>
</gene>
<sequence length="454" mass="49381">MISCDFRRKTRSPTRRTDAGCADPPASTDLRVGSHMAAHSPPTFPAFPLQRPTPLAPCFNRKFVTTPNPEHDLRSSADVKRLWEIEHLRRIERLQNKVLLHMTIIVSLRTSLADDDAASPAVDSRPPVFLSSSLLINSPQAAGKCITAPCCSGVSIHFHYQGLIEIGPAPFFTQWICFLVVDAFPNVDRSSPRLASRDDPCQTPVFDPTAPDALAGLRLAAAFPSRGAEASPPRAGGADRRSGRTRRFGLSGEEARNEAASPPGGEAQPKTEDKICDNAAVEAAHQGTKNTTRYRGGERGRLFSSCTSYGRKTSNRKPCKTRARLSSHQVRDKSLVPICRCDVQLVKPTQEPSVHRVSPSCQSIASVHHVSPSSQSIKSVHRVSPSCQSIVSVHHVSPSSQSIKSVHHVSPSSQSIVSVHRVSPSSHRDVIRVLSTKEQHGAKLFFPPRVMGGK</sequence>
<organism evidence="2 3">
    <name type="scientific">Scophthalmus maximus</name>
    <name type="common">Turbot</name>
    <name type="synonym">Psetta maxima</name>
    <dbReference type="NCBI Taxonomy" id="52904"/>
    <lineage>
        <taxon>Eukaryota</taxon>
        <taxon>Metazoa</taxon>
        <taxon>Chordata</taxon>
        <taxon>Craniata</taxon>
        <taxon>Vertebrata</taxon>
        <taxon>Euteleostomi</taxon>
        <taxon>Actinopterygii</taxon>
        <taxon>Neopterygii</taxon>
        <taxon>Teleostei</taxon>
        <taxon>Neoteleostei</taxon>
        <taxon>Acanthomorphata</taxon>
        <taxon>Carangaria</taxon>
        <taxon>Pleuronectiformes</taxon>
        <taxon>Pleuronectoidei</taxon>
        <taxon>Scophthalmidae</taxon>
        <taxon>Scophthalmus</taxon>
    </lineage>
</organism>
<proteinExistence type="predicted"/>
<dbReference type="EMBL" id="VEVO01000010">
    <property type="protein sequence ID" value="KAF0035812.1"/>
    <property type="molecule type" value="Genomic_DNA"/>
</dbReference>
<comment type="caution">
    <text evidence="2">The sequence shown here is derived from an EMBL/GenBank/DDBJ whole genome shotgun (WGS) entry which is preliminary data.</text>
</comment>
<reference evidence="2 3" key="1">
    <citation type="submission" date="2019-06" db="EMBL/GenBank/DDBJ databases">
        <title>Draft genomes of female and male turbot (Scophthalmus maximus).</title>
        <authorList>
            <person name="Xu H."/>
            <person name="Xu X.-W."/>
            <person name="Shao C."/>
            <person name="Chen S."/>
        </authorList>
    </citation>
    <scope>NUCLEOTIDE SEQUENCE [LARGE SCALE GENOMIC DNA]</scope>
    <source>
        <strain evidence="2">Ysfricsl-2016a</strain>
        <tissue evidence="2">Blood</tissue>
    </source>
</reference>
<dbReference type="AlphaFoldDB" id="A0A6A4T0P3"/>